<accession>B0W5W0</accession>
<evidence type="ECO:0000313" key="1">
    <source>
        <dbReference type="EMBL" id="EDS35947.1"/>
    </source>
</evidence>
<dbReference type="KEGG" id="cqu:CpipJ_CPIJ002350"/>
<keyword evidence="3" id="KW-1185">Reference proteome</keyword>
<dbReference type="HOGENOM" id="CLU_3227364_0_0_1"/>
<proteinExistence type="predicted"/>
<dbReference type="InParanoid" id="B0W5W0"/>
<dbReference type="EnsemblMetazoa" id="CPIJ002350-RA">
    <property type="protein sequence ID" value="CPIJ002350-PA"/>
    <property type="gene ID" value="CPIJ002350"/>
</dbReference>
<evidence type="ECO:0000313" key="3">
    <source>
        <dbReference type="Proteomes" id="UP000002320"/>
    </source>
</evidence>
<reference evidence="1" key="1">
    <citation type="submission" date="2007-03" db="EMBL/GenBank/DDBJ databases">
        <title>Annotation of Culex pipiens quinquefasciatus.</title>
        <authorList>
            <consortium name="The Broad Institute Genome Sequencing Platform"/>
            <person name="Atkinson P.W."/>
            <person name="Hemingway J."/>
            <person name="Christensen B.M."/>
            <person name="Higgs S."/>
            <person name="Kodira C."/>
            <person name="Hannick L."/>
            <person name="Megy K."/>
            <person name="O'Leary S."/>
            <person name="Pearson M."/>
            <person name="Haas B.J."/>
            <person name="Mauceli E."/>
            <person name="Wortman J.R."/>
            <person name="Lee N.H."/>
            <person name="Guigo R."/>
            <person name="Stanke M."/>
            <person name="Alvarado L."/>
            <person name="Amedeo P."/>
            <person name="Antoine C.H."/>
            <person name="Arensburger P."/>
            <person name="Bidwell S.L."/>
            <person name="Crawford M."/>
            <person name="Camaro F."/>
            <person name="Devon K."/>
            <person name="Engels R."/>
            <person name="Hammond M."/>
            <person name="Howarth C."/>
            <person name="Koehrsen M."/>
            <person name="Lawson D."/>
            <person name="Montgomery P."/>
            <person name="Nene V."/>
            <person name="Nusbaum C."/>
            <person name="Puiu D."/>
            <person name="Romero-Severson J."/>
            <person name="Severson D.W."/>
            <person name="Shumway M."/>
            <person name="Sisk P."/>
            <person name="Stolte C."/>
            <person name="Zeng Q."/>
            <person name="Eisenstadt E."/>
            <person name="Fraser-Liggett C."/>
            <person name="Strausberg R."/>
            <person name="Galagan J."/>
            <person name="Birren B."/>
            <person name="Collins F.H."/>
        </authorList>
    </citation>
    <scope>NUCLEOTIDE SEQUENCE [LARGE SCALE GENOMIC DNA]</scope>
    <source>
        <strain evidence="1">JHB</strain>
    </source>
</reference>
<dbReference type="Proteomes" id="UP000002320">
    <property type="component" value="Unassembled WGS sequence"/>
</dbReference>
<protein>
    <submittedName>
        <fullName evidence="1 2">Uncharacterized protein</fullName>
    </submittedName>
</protein>
<dbReference type="AlphaFoldDB" id="B0W5W0"/>
<gene>
    <name evidence="2" type="primary">6033668</name>
    <name evidence="1" type="ORF">CpipJ_CPIJ002350</name>
</gene>
<sequence>IRSRLVGASGSVVSRAFSSRCWRETKVLTLLEMCVFRRWRKFLE</sequence>
<name>B0W5W0_CULQU</name>
<dbReference type="EMBL" id="DS231845">
    <property type="protein sequence ID" value="EDS35947.1"/>
    <property type="molecule type" value="Genomic_DNA"/>
</dbReference>
<evidence type="ECO:0000313" key="2">
    <source>
        <dbReference type="EnsemblMetazoa" id="CPIJ002350-PA"/>
    </source>
</evidence>
<reference evidence="2" key="2">
    <citation type="submission" date="2021-02" db="UniProtKB">
        <authorList>
            <consortium name="EnsemblMetazoa"/>
        </authorList>
    </citation>
    <scope>IDENTIFICATION</scope>
    <source>
        <strain evidence="2">JHB</strain>
    </source>
</reference>
<feature type="non-terminal residue" evidence="1">
    <location>
        <position position="1"/>
    </location>
</feature>
<organism>
    <name type="scientific">Culex quinquefasciatus</name>
    <name type="common">Southern house mosquito</name>
    <name type="synonym">Culex pungens</name>
    <dbReference type="NCBI Taxonomy" id="7176"/>
    <lineage>
        <taxon>Eukaryota</taxon>
        <taxon>Metazoa</taxon>
        <taxon>Ecdysozoa</taxon>
        <taxon>Arthropoda</taxon>
        <taxon>Hexapoda</taxon>
        <taxon>Insecta</taxon>
        <taxon>Pterygota</taxon>
        <taxon>Neoptera</taxon>
        <taxon>Endopterygota</taxon>
        <taxon>Diptera</taxon>
        <taxon>Nematocera</taxon>
        <taxon>Culicoidea</taxon>
        <taxon>Culicidae</taxon>
        <taxon>Culicinae</taxon>
        <taxon>Culicini</taxon>
        <taxon>Culex</taxon>
        <taxon>Culex</taxon>
    </lineage>
</organism>
<dbReference type="VEuPathDB" id="VectorBase:CPIJ002350"/>